<organism evidence="2">
    <name type="scientific">Salmonella enterica</name>
    <name type="common">Salmonella choleraesuis</name>
    <dbReference type="NCBI Taxonomy" id="28901"/>
    <lineage>
        <taxon>Bacteria</taxon>
        <taxon>Pseudomonadati</taxon>
        <taxon>Pseudomonadota</taxon>
        <taxon>Gammaproteobacteria</taxon>
        <taxon>Enterobacterales</taxon>
        <taxon>Enterobacteriaceae</taxon>
        <taxon>Salmonella</taxon>
    </lineage>
</organism>
<keyword evidence="1" id="KW-1133">Transmembrane helix</keyword>
<evidence type="ECO:0000313" key="2">
    <source>
        <dbReference type="EMBL" id="HAF2127174.1"/>
    </source>
</evidence>
<feature type="transmembrane region" description="Helical" evidence="1">
    <location>
        <begin position="37"/>
        <end position="55"/>
    </location>
</feature>
<proteinExistence type="predicted"/>
<evidence type="ECO:0000256" key="1">
    <source>
        <dbReference type="SAM" id="Phobius"/>
    </source>
</evidence>
<dbReference type="EMBL" id="DAAUQX010000008">
    <property type="protein sequence ID" value="HAF2127174.1"/>
    <property type="molecule type" value="Genomic_DNA"/>
</dbReference>
<keyword evidence="1" id="KW-0472">Membrane</keyword>
<accession>A0A743SLJ3</accession>
<sequence length="56" mass="6408">MDGSYVKKKPVHSYELFLKYGGEGGRHVSVRSCTSKLYFSIIIQYVVIILCPVMYC</sequence>
<keyword evidence="1" id="KW-0812">Transmembrane</keyword>
<name>A0A743SLJ3_SALER</name>
<reference evidence="2" key="2">
    <citation type="submission" date="2020-02" db="EMBL/GenBank/DDBJ databases">
        <authorList>
            <consortium name="NCBI Pathogen Detection Project"/>
        </authorList>
    </citation>
    <scope>NUCLEOTIDE SEQUENCE</scope>
    <source>
        <strain evidence="2">MA.CK_00/00001968</strain>
    </source>
</reference>
<comment type="caution">
    <text evidence="2">The sequence shown here is derived from an EMBL/GenBank/DDBJ whole genome shotgun (WGS) entry which is preliminary data.</text>
</comment>
<protein>
    <submittedName>
        <fullName evidence="2">Uncharacterized protein</fullName>
    </submittedName>
</protein>
<gene>
    <name evidence="2" type="ORF">G9F27_001291</name>
</gene>
<dbReference type="AlphaFoldDB" id="A0A743SLJ3"/>
<reference evidence="2" key="1">
    <citation type="journal article" date="2018" name="Genome Biol.">
        <title>SKESA: strategic k-mer extension for scrupulous assemblies.</title>
        <authorList>
            <person name="Souvorov A."/>
            <person name="Agarwala R."/>
            <person name="Lipman D.J."/>
        </authorList>
    </citation>
    <scope>NUCLEOTIDE SEQUENCE</scope>
    <source>
        <strain evidence="2">MA.CK_00/00001968</strain>
    </source>
</reference>